<name>A0ABW8LU47_9ACTN</name>
<accession>A0ABW8LU47</accession>
<keyword evidence="2" id="KW-1185">Reference proteome</keyword>
<dbReference type="EMBL" id="JBJDQH010000011">
    <property type="protein sequence ID" value="MFK4269446.1"/>
    <property type="molecule type" value="Genomic_DNA"/>
</dbReference>
<comment type="caution">
    <text evidence="1">The sequence shown here is derived from an EMBL/GenBank/DDBJ whole genome shotgun (WGS) entry which is preliminary data.</text>
</comment>
<gene>
    <name evidence="1" type="ORF">ACI2L5_31595</name>
</gene>
<proteinExistence type="predicted"/>
<organism evidence="1 2">
    <name type="scientific">Streptomyces milbemycinicus</name>
    <dbReference type="NCBI Taxonomy" id="476552"/>
    <lineage>
        <taxon>Bacteria</taxon>
        <taxon>Bacillati</taxon>
        <taxon>Actinomycetota</taxon>
        <taxon>Actinomycetes</taxon>
        <taxon>Kitasatosporales</taxon>
        <taxon>Streptomycetaceae</taxon>
        <taxon>Streptomyces</taxon>
    </lineage>
</organism>
<reference evidence="1 2" key="1">
    <citation type="submission" date="2024-11" db="EMBL/GenBank/DDBJ databases">
        <title>The Natural Products Discovery Center: Release of the First 8490 Sequenced Strains for Exploring Actinobacteria Biosynthetic Diversity.</title>
        <authorList>
            <person name="Kalkreuter E."/>
            <person name="Kautsar S.A."/>
            <person name="Yang D."/>
            <person name="Bader C.D."/>
            <person name="Teijaro C.N."/>
            <person name="Fluegel L."/>
            <person name="Davis C.M."/>
            <person name="Simpson J.R."/>
            <person name="Lauterbach L."/>
            <person name="Steele A.D."/>
            <person name="Gui C."/>
            <person name="Meng S."/>
            <person name="Li G."/>
            <person name="Viehrig K."/>
            <person name="Ye F."/>
            <person name="Su P."/>
            <person name="Kiefer A.F."/>
            <person name="Nichols A."/>
            <person name="Cepeda A.J."/>
            <person name="Yan W."/>
            <person name="Fan B."/>
            <person name="Jiang Y."/>
            <person name="Adhikari A."/>
            <person name="Zheng C.-J."/>
            <person name="Schuster L."/>
            <person name="Cowan T.M."/>
            <person name="Smanski M.J."/>
            <person name="Chevrette M.G."/>
            <person name="De Carvalho L.P.S."/>
            <person name="Shen B."/>
        </authorList>
    </citation>
    <scope>NUCLEOTIDE SEQUENCE [LARGE SCALE GENOMIC DNA]</scope>
    <source>
        <strain evidence="1 2">NPDC020863</strain>
    </source>
</reference>
<dbReference type="RefSeq" id="WP_358637524.1">
    <property type="nucleotide sequence ID" value="NZ_JBFAEV010000011.1"/>
</dbReference>
<evidence type="ECO:0000313" key="2">
    <source>
        <dbReference type="Proteomes" id="UP001620295"/>
    </source>
</evidence>
<evidence type="ECO:0000313" key="1">
    <source>
        <dbReference type="EMBL" id="MFK4269446.1"/>
    </source>
</evidence>
<dbReference type="Proteomes" id="UP001620295">
    <property type="component" value="Unassembled WGS sequence"/>
</dbReference>
<protein>
    <submittedName>
        <fullName evidence="1">Uncharacterized protein</fullName>
    </submittedName>
</protein>
<sequence>MGSVLKGVSGVRWGELSDAQQRPAVGIPPLLSRIAYGGEDTARLAVDELGDLICALGFVVGEATAATVPFLLELAGAPYVPCKAELLELLESICRTEQWHSAAAAVRGPKSTSFQEQPGWERAARAAVCAGRPVVEGIASSVRPEEAHAAKKLLWAMENLRPFPRL</sequence>